<dbReference type="Pfam" id="PF13245">
    <property type="entry name" value="AAA_19"/>
    <property type="match status" value="1"/>
</dbReference>
<dbReference type="InterPro" id="IPR003593">
    <property type="entry name" value="AAA+_ATPase"/>
</dbReference>
<keyword evidence="4" id="KW-1185">Reference proteome</keyword>
<dbReference type="Gene3D" id="3.40.50.300">
    <property type="entry name" value="P-loop containing nucleotide triphosphate hydrolases"/>
    <property type="match status" value="2"/>
</dbReference>
<dbReference type="InterPro" id="IPR051055">
    <property type="entry name" value="PIF1_helicase"/>
</dbReference>
<dbReference type="OrthoDB" id="440163at2759"/>
<comment type="caution">
    <text evidence="3">The sequence shown here is derived from an EMBL/GenBank/DDBJ whole genome shotgun (WGS) entry which is preliminary data.</text>
</comment>
<protein>
    <submittedName>
        <fullName evidence="3">Pif1 protein</fullName>
    </submittedName>
</protein>
<dbReference type="AlphaFoldDB" id="A0A812Q5G3"/>
<accession>A0A812Q5G3</accession>
<reference evidence="3" key="1">
    <citation type="submission" date="2021-02" db="EMBL/GenBank/DDBJ databases">
        <authorList>
            <person name="Dougan E. K."/>
            <person name="Rhodes N."/>
            <person name="Thang M."/>
            <person name="Chan C."/>
        </authorList>
    </citation>
    <scope>NUCLEOTIDE SEQUENCE</scope>
</reference>
<dbReference type="Gene3D" id="2.30.30.940">
    <property type="match status" value="1"/>
</dbReference>
<dbReference type="PANTHER" id="PTHR47642">
    <property type="entry name" value="ATP-DEPENDENT DNA HELICASE"/>
    <property type="match status" value="1"/>
</dbReference>
<dbReference type="InterPro" id="IPR027417">
    <property type="entry name" value="P-loop_NTPase"/>
</dbReference>
<evidence type="ECO:0000313" key="4">
    <source>
        <dbReference type="Proteomes" id="UP000649617"/>
    </source>
</evidence>
<proteinExistence type="predicted"/>
<gene>
    <name evidence="3" type="primary">pif1</name>
    <name evidence="3" type="ORF">SPIL2461_LOCUS9015</name>
</gene>
<feature type="compositionally biased region" description="Acidic residues" evidence="1">
    <location>
        <begin position="653"/>
        <end position="671"/>
    </location>
</feature>
<feature type="compositionally biased region" description="Acidic residues" evidence="1">
    <location>
        <begin position="634"/>
        <end position="643"/>
    </location>
</feature>
<name>A0A812Q5G3_SYMPI</name>
<dbReference type="Proteomes" id="UP000649617">
    <property type="component" value="Unassembled WGS sequence"/>
</dbReference>
<dbReference type="EMBL" id="CAJNIZ010015266">
    <property type="protein sequence ID" value="CAE7371411.1"/>
    <property type="molecule type" value="Genomic_DNA"/>
</dbReference>
<dbReference type="SUPFAM" id="SSF52540">
    <property type="entry name" value="P-loop containing nucleoside triphosphate hydrolases"/>
    <property type="match status" value="2"/>
</dbReference>
<sequence>MEFAGLHMVKHSFSGVAMFAPLPGSSAKNAARHAYEAYQHHLTHSKAAFGDARHMTFIQWLRRYRVVSTEGKNFSIAIRNAAGPAKGKACGVAMSFPFELLDIFIGAWAASCMEGMLEERLLPDIDSDLNIPGFEIESARRRAFRAPEGCRYLKAVLSLDDFQQPGPLTDKFAPDVGKFLTHVERELTFRGLGADRIATFKARVHACALLLYQIRDGAEDQLEVLKIIRHGTTVSDAATAQTTNRLLQVGGGPGTGKTEVVIAAAKQALEDGCRVLIAGPIGLLVSMYRLRLPANDNLTMETIHSAFQLVREADAAYVPPGRLRKYDLIILDEVSQIDAESWSKLKTALGELNPGPMVVFVGDFQQLQPVAGKPLLQQDLNRQVELGKLPMIELRHHALARSVDPVMLDFLNLARVSQPSRETLEKFFGHRVWSSNLTEAAQKAREVERANGRPFTFLTVTNRGAANVNLARLQLEFPDEASKLAEGGGIPAELGTVVLAPGMRIRLTYNVDKERGFVNGNSGVVRAVLRPDVFVLQSVQDLPILVHPITLKGRKYLPVSYGWATTMRRAQGATLEQVAIWFDRRLADRGYAYVGISRVKLHQDAFLVGRIRRTDWLPVGGSGDQQHLSVLSESSDEEADGLSESELRSPDSESCEPDCSPESDEEVEGPSESELRSPDSESCEP</sequence>
<dbReference type="SMART" id="SM00382">
    <property type="entry name" value="AAA"/>
    <property type="match status" value="1"/>
</dbReference>
<evidence type="ECO:0000256" key="1">
    <source>
        <dbReference type="SAM" id="MobiDB-lite"/>
    </source>
</evidence>
<evidence type="ECO:0000313" key="3">
    <source>
        <dbReference type="EMBL" id="CAE7371411.1"/>
    </source>
</evidence>
<organism evidence="3 4">
    <name type="scientific">Symbiodinium pilosum</name>
    <name type="common">Dinoflagellate</name>
    <dbReference type="NCBI Taxonomy" id="2952"/>
    <lineage>
        <taxon>Eukaryota</taxon>
        <taxon>Sar</taxon>
        <taxon>Alveolata</taxon>
        <taxon>Dinophyceae</taxon>
        <taxon>Suessiales</taxon>
        <taxon>Symbiodiniaceae</taxon>
        <taxon>Symbiodinium</taxon>
    </lineage>
</organism>
<evidence type="ECO:0000259" key="2">
    <source>
        <dbReference type="SMART" id="SM00382"/>
    </source>
</evidence>
<feature type="domain" description="AAA+ ATPase" evidence="2">
    <location>
        <begin position="243"/>
        <end position="481"/>
    </location>
</feature>
<feature type="region of interest" description="Disordered" evidence="1">
    <location>
        <begin position="630"/>
        <end position="685"/>
    </location>
</feature>